<feature type="compositionally biased region" description="Basic and acidic residues" evidence="1">
    <location>
        <begin position="13"/>
        <end position="34"/>
    </location>
</feature>
<feature type="compositionally biased region" description="Basic residues" evidence="1">
    <location>
        <begin position="1"/>
        <end position="12"/>
    </location>
</feature>
<evidence type="ECO:0000313" key="2">
    <source>
        <dbReference type="EMBL" id="VDO37664.1"/>
    </source>
</evidence>
<evidence type="ECO:0000313" key="3">
    <source>
        <dbReference type="Proteomes" id="UP000267606"/>
    </source>
</evidence>
<evidence type="ECO:0000256" key="1">
    <source>
        <dbReference type="SAM" id="MobiDB-lite"/>
    </source>
</evidence>
<proteinExistence type="predicted"/>
<feature type="region of interest" description="Disordered" evidence="1">
    <location>
        <begin position="1"/>
        <end position="34"/>
    </location>
</feature>
<reference evidence="2 3" key="2">
    <citation type="submission" date="2018-11" db="EMBL/GenBank/DDBJ databases">
        <authorList>
            <consortium name="Pathogen Informatics"/>
        </authorList>
    </citation>
    <scope>NUCLEOTIDE SEQUENCE [LARGE SCALE GENOMIC DNA]</scope>
</reference>
<dbReference type="AlphaFoldDB" id="A0A183H8E7"/>
<accession>A0A183H8E7</accession>
<name>A0A183H8E7_9BILA</name>
<dbReference type="WBParaSite" id="OFLC_0000375801-mRNA-1">
    <property type="protein sequence ID" value="OFLC_0000375801-mRNA-1"/>
    <property type="gene ID" value="OFLC_0000375801"/>
</dbReference>
<dbReference type="Proteomes" id="UP000267606">
    <property type="component" value="Unassembled WGS sequence"/>
</dbReference>
<dbReference type="EMBL" id="UZAJ01002619">
    <property type="protein sequence ID" value="VDO37664.1"/>
    <property type="molecule type" value="Genomic_DNA"/>
</dbReference>
<reference evidence="4" key="1">
    <citation type="submission" date="2016-06" db="UniProtKB">
        <authorList>
            <consortium name="WormBaseParasite"/>
        </authorList>
    </citation>
    <scope>IDENTIFICATION</scope>
</reference>
<protein>
    <submittedName>
        <fullName evidence="2 4">Uncharacterized protein</fullName>
    </submittedName>
</protein>
<keyword evidence="3" id="KW-1185">Reference proteome</keyword>
<evidence type="ECO:0000313" key="4">
    <source>
        <dbReference type="WBParaSite" id="OFLC_0000375801-mRNA-1"/>
    </source>
</evidence>
<sequence>MPIPRRANKKRTERGTDANIESHEQTANVRETKSTRNLAELSDYLRLSCRKVRSLGLGPFSNTQFEFFSINNN</sequence>
<gene>
    <name evidence="2" type="ORF">OFLC_LOCUS3759</name>
</gene>
<organism evidence="4">
    <name type="scientific">Onchocerca flexuosa</name>
    <dbReference type="NCBI Taxonomy" id="387005"/>
    <lineage>
        <taxon>Eukaryota</taxon>
        <taxon>Metazoa</taxon>
        <taxon>Ecdysozoa</taxon>
        <taxon>Nematoda</taxon>
        <taxon>Chromadorea</taxon>
        <taxon>Rhabditida</taxon>
        <taxon>Spirurina</taxon>
        <taxon>Spiruromorpha</taxon>
        <taxon>Filarioidea</taxon>
        <taxon>Onchocercidae</taxon>
        <taxon>Onchocerca</taxon>
    </lineage>
</organism>